<evidence type="ECO:0000259" key="1">
    <source>
        <dbReference type="Pfam" id="PF13460"/>
    </source>
</evidence>
<comment type="caution">
    <text evidence="2">The sequence shown here is derived from an EMBL/GenBank/DDBJ whole genome shotgun (WGS) entry which is preliminary data.</text>
</comment>
<keyword evidence="3" id="KW-1185">Reference proteome</keyword>
<dbReference type="PANTHER" id="PTHR14097">
    <property type="entry name" value="OXIDOREDUCTASE HTATIP2"/>
    <property type="match status" value="1"/>
</dbReference>
<evidence type="ECO:0000313" key="3">
    <source>
        <dbReference type="Proteomes" id="UP000198336"/>
    </source>
</evidence>
<dbReference type="EMBL" id="MUHA01000007">
    <property type="protein sequence ID" value="OXB01509.1"/>
    <property type="molecule type" value="Genomic_DNA"/>
</dbReference>
<reference evidence="2 3" key="1">
    <citation type="submission" date="2016-11" db="EMBL/GenBank/DDBJ databases">
        <title>Whole genomes of Flavobacteriaceae.</title>
        <authorList>
            <person name="Stine C."/>
            <person name="Li C."/>
            <person name="Tadesse D."/>
        </authorList>
    </citation>
    <scope>NUCLEOTIDE SEQUENCE [LARGE SCALE GENOMIC DNA]</scope>
    <source>
        <strain evidence="2 3">CCUG 59446</strain>
    </source>
</reference>
<name>A0A226I5W7_9FLAO</name>
<protein>
    <submittedName>
        <fullName evidence="2">Epimerase</fullName>
    </submittedName>
</protein>
<accession>A0A226I5W7</accession>
<evidence type="ECO:0000313" key="2">
    <source>
        <dbReference type="EMBL" id="OXB01509.1"/>
    </source>
</evidence>
<organism evidence="2 3">
    <name type="scientific">Flavobacterium oncorhynchi</name>
    <dbReference type="NCBI Taxonomy" id="728056"/>
    <lineage>
        <taxon>Bacteria</taxon>
        <taxon>Pseudomonadati</taxon>
        <taxon>Bacteroidota</taxon>
        <taxon>Flavobacteriia</taxon>
        <taxon>Flavobacteriales</taxon>
        <taxon>Flavobacteriaceae</taxon>
        <taxon>Flavobacterium</taxon>
    </lineage>
</organism>
<gene>
    <name evidence="2" type="ORF">B0A75_08105</name>
</gene>
<dbReference type="Proteomes" id="UP000198336">
    <property type="component" value="Unassembled WGS sequence"/>
</dbReference>
<dbReference type="InterPro" id="IPR016040">
    <property type="entry name" value="NAD(P)-bd_dom"/>
</dbReference>
<dbReference type="RefSeq" id="WP_089053777.1">
    <property type="nucleotide sequence ID" value="NZ_MUHA01000007.1"/>
</dbReference>
<sequence>MKKAIVYGASGLVGSYILENLLNNDAYEQVVIVVRKDLSMQHSKLKTLIGDFNSLANVVQGIEIDEVFISLGTTQKKTPDKKVYYQIDHDYPVLAAKLAKENGAKSVFLVSAVGANVNSSVFYVKTKGEAEQDIINLNFEHTYIFRPSMILGDRKENRPLEKVFKAVFKVINPLFVGKLSAYKGIEARDIAKAMVKCAAKASESVKILHWKEMNALL</sequence>
<dbReference type="Gene3D" id="3.40.50.720">
    <property type="entry name" value="NAD(P)-binding Rossmann-like Domain"/>
    <property type="match status" value="1"/>
</dbReference>
<proteinExistence type="predicted"/>
<dbReference type="AlphaFoldDB" id="A0A226I5W7"/>
<dbReference type="Pfam" id="PF13460">
    <property type="entry name" value="NAD_binding_10"/>
    <property type="match status" value="1"/>
</dbReference>
<dbReference type="InterPro" id="IPR036291">
    <property type="entry name" value="NAD(P)-bd_dom_sf"/>
</dbReference>
<dbReference type="SUPFAM" id="SSF51735">
    <property type="entry name" value="NAD(P)-binding Rossmann-fold domains"/>
    <property type="match status" value="1"/>
</dbReference>
<feature type="domain" description="NAD(P)-binding" evidence="1">
    <location>
        <begin position="8"/>
        <end position="156"/>
    </location>
</feature>
<dbReference type="PANTHER" id="PTHR14097:SF7">
    <property type="entry name" value="OXIDOREDUCTASE HTATIP2"/>
    <property type="match status" value="1"/>
</dbReference>